<feature type="region of interest" description="Disordered" evidence="1">
    <location>
        <begin position="93"/>
        <end position="113"/>
    </location>
</feature>
<evidence type="ECO:0000313" key="3">
    <source>
        <dbReference type="Proteomes" id="UP001209878"/>
    </source>
</evidence>
<accession>A0AAD9UGV9</accession>
<proteinExistence type="predicted"/>
<dbReference type="EMBL" id="JAODUO010000125">
    <property type="protein sequence ID" value="KAK2188706.1"/>
    <property type="molecule type" value="Genomic_DNA"/>
</dbReference>
<protein>
    <submittedName>
        <fullName evidence="2">Uncharacterized protein</fullName>
    </submittedName>
</protein>
<evidence type="ECO:0000313" key="2">
    <source>
        <dbReference type="EMBL" id="KAK2188706.1"/>
    </source>
</evidence>
<dbReference type="AlphaFoldDB" id="A0AAD9UGV9"/>
<dbReference type="Proteomes" id="UP001209878">
    <property type="component" value="Unassembled WGS sequence"/>
</dbReference>
<gene>
    <name evidence="2" type="ORF">NP493_124g01014</name>
</gene>
<evidence type="ECO:0000256" key="1">
    <source>
        <dbReference type="SAM" id="MobiDB-lite"/>
    </source>
</evidence>
<name>A0AAD9UGV9_RIDPI</name>
<comment type="caution">
    <text evidence="2">The sequence shown here is derived from an EMBL/GenBank/DDBJ whole genome shotgun (WGS) entry which is preliminary data.</text>
</comment>
<organism evidence="2 3">
    <name type="scientific">Ridgeia piscesae</name>
    <name type="common">Tubeworm</name>
    <dbReference type="NCBI Taxonomy" id="27915"/>
    <lineage>
        <taxon>Eukaryota</taxon>
        <taxon>Metazoa</taxon>
        <taxon>Spiralia</taxon>
        <taxon>Lophotrochozoa</taxon>
        <taxon>Annelida</taxon>
        <taxon>Polychaeta</taxon>
        <taxon>Sedentaria</taxon>
        <taxon>Canalipalpata</taxon>
        <taxon>Sabellida</taxon>
        <taxon>Siboglinidae</taxon>
        <taxon>Ridgeia</taxon>
    </lineage>
</organism>
<reference evidence="2" key="1">
    <citation type="journal article" date="2023" name="Mol. Biol. Evol.">
        <title>Third-Generation Sequencing Reveals the Adaptive Role of the Epigenome in Three Deep-Sea Polychaetes.</title>
        <authorList>
            <person name="Perez M."/>
            <person name="Aroh O."/>
            <person name="Sun Y."/>
            <person name="Lan Y."/>
            <person name="Juniper S.K."/>
            <person name="Young C.R."/>
            <person name="Angers B."/>
            <person name="Qian P.Y."/>
        </authorList>
    </citation>
    <scope>NUCLEOTIDE SEQUENCE</scope>
    <source>
        <strain evidence="2">R07B-5</strain>
    </source>
</reference>
<sequence length="113" mass="12210">MNDRVSPVIVITAVHAHLGCCRPNAGVKLAAIGGTLISLNIQTSGLCRCILRHVEYGCTGRLFRAQFLACPRAFYARVGIMCDAARTHARSHAHPHTADTTLTTSAPLRYPEV</sequence>
<keyword evidence="3" id="KW-1185">Reference proteome</keyword>